<feature type="compositionally biased region" description="Gly residues" evidence="1">
    <location>
        <begin position="287"/>
        <end position="296"/>
    </location>
</feature>
<evidence type="ECO:0000256" key="1">
    <source>
        <dbReference type="SAM" id="MobiDB-lite"/>
    </source>
</evidence>
<dbReference type="Proteomes" id="UP000053958">
    <property type="component" value="Unassembled WGS sequence"/>
</dbReference>
<gene>
    <name evidence="2" type="ORF">T310_4102</name>
</gene>
<proteinExistence type="predicted"/>
<feature type="compositionally biased region" description="Acidic residues" evidence="1">
    <location>
        <begin position="240"/>
        <end position="252"/>
    </location>
</feature>
<evidence type="ECO:0000313" key="3">
    <source>
        <dbReference type="Proteomes" id="UP000053958"/>
    </source>
</evidence>
<reference evidence="2 3" key="1">
    <citation type="submission" date="2015-04" db="EMBL/GenBank/DDBJ databases">
        <authorList>
            <person name="Heijne W.H."/>
            <person name="Fedorova N.D."/>
            <person name="Nierman W.C."/>
            <person name="Vollebregt A.W."/>
            <person name="Zhao Z."/>
            <person name="Wu L."/>
            <person name="Kumar M."/>
            <person name="Stam H."/>
            <person name="van den Berg M.A."/>
            <person name="Pel H.J."/>
        </authorList>
    </citation>
    <scope>NUCLEOTIDE SEQUENCE [LARGE SCALE GENOMIC DNA]</scope>
    <source>
        <strain evidence="2 3">CBS 393.64</strain>
    </source>
</reference>
<dbReference type="OrthoDB" id="4188028at2759"/>
<feature type="compositionally biased region" description="Polar residues" evidence="1">
    <location>
        <begin position="131"/>
        <end position="146"/>
    </location>
</feature>
<feature type="compositionally biased region" description="Polar residues" evidence="1">
    <location>
        <begin position="103"/>
        <end position="119"/>
    </location>
</feature>
<feature type="compositionally biased region" description="Polar residues" evidence="1">
    <location>
        <begin position="42"/>
        <end position="57"/>
    </location>
</feature>
<evidence type="ECO:0000313" key="2">
    <source>
        <dbReference type="EMBL" id="KKA21938.1"/>
    </source>
</evidence>
<organism evidence="2 3">
    <name type="scientific">Rasamsonia emersonii (strain ATCC 16479 / CBS 393.64 / IMI 116815)</name>
    <dbReference type="NCBI Taxonomy" id="1408163"/>
    <lineage>
        <taxon>Eukaryota</taxon>
        <taxon>Fungi</taxon>
        <taxon>Dikarya</taxon>
        <taxon>Ascomycota</taxon>
        <taxon>Pezizomycotina</taxon>
        <taxon>Eurotiomycetes</taxon>
        <taxon>Eurotiomycetidae</taxon>
        <taxon>Eurotiales</taxon>
        <taxon>Trichocomaceae</taxon>
        <taxon>Rasamsonia</taxon>
    </lineage>
</organism>
<protein>
    <submittedName>
        <fullName evidence="2">Uncharacterized protein</fullName>
    </submittedName>
</protein>
<accession>A0A0F4YWD2</accession>
<feature type="compositionally biased region" description="Basic residues" evidence="1">
    <location>
        <begin position="268"/>
        <end position="286"/>
    </location>
</feature>
<dbReference type="AlphaFoldDB" id="A0A0F4YWD2"/>
<feature type="compositionally biased region" description="Polar residues" evidence="1">
    <location>
        <begin position="216"/>
        <end position="231"/>
    </location>
</feature>
<feature type="compositionally biased region" description="Pro residues" evidence="1">
    <location>
        <begin position="693"/>
        <end position="711"/>
    </location>
</feature>
<keyword evidence="3" id="KW-1185">Reference proteome</keyword>
<feature type="region of interest" description="Disordered" evidence="1">
    <location>
        <begin position="547"/>
        <end position="711"/>
    </location>
</feature>
<dbReference type="GeneID" id="25316451"/>
<sequence>MAGTKRKNEASQGSADSAPARDGRTRAARARANNNARGRGASSATSNITSDENNVPVQNDVPAENDAPAEDDTASAEAPSGSRTKRRKSLESRRHLDLPDNLIRNSSLEQSPSDVPTNGKTKKKATAKLADSNSQSSNDTANMKSQSPDDETLLKQQNDTEIADLDEKNNTKALRGRKRQNEQIEDEKPDDLANPESTPSKKLKLEDDEFDHTLQKPLQNGTEDGPNSLTAEPQPGAPEGEVDETQATEEADASPTRDDNASPVSARGRGRGRGGRGRGGRGRGRGAARGGSSARGGRGRGRGGRGGGRNGKRVDDDSDFEFDRSPSPSPATQKLQERQKELKQAFKRLSAAQRLALSVLASHSQQRLARDKKAHMKAPEYEEVQKALDAALRKRQEILRREYELKVQEANIIFEAEKEIIERRFRASAEHIQEEHFRAAQGEYMAFVEGIQHAEDDEHTEPEDNNRSEPGSVDSGYRYLYLDEPKFKRGFNSSFVRDPAGAAAYERATTGWEDFVQRAKMKEISQEEAQPSGPNPLLMLMEAAEGVEAAGAPSSTPDKAPARSDALPTALLALADAVEQRGPLPTPSRPGTHRAILPQPTQPQPSQPQPQMAHGIPEPPSFLLPRPSSVPRRFLPAQPQPGPGLPDPFGAPGGGPPQLPPPPGVTISRPGFLSGPQPGVQHHQAGPQQYYYPPLPPPPQGPSPPNHPRPY</sequence>
<dbReference type="RefSeq" id="XP_013328550.1">
    <property type="nucleotide sequence ID" value="XM_013473096.1"/>
</dbReference>
<dbReference type="STRING" id="1408163.A0A0F4YWD2"/>
<feature type="compositionally biased region" description="Low complexity" evidence="1">
    <location>
        <begin position="565"/>
        <end position="577"/>
    </location>
</feature>
<feature type="compositionally biased region" description="Basic and acidic residues" evidence="1">
    <location>
        <begin position="89"/>
        <end position="98"/>
    </location>
</feature>
<comment type="caution">
    <text evidence="2">The sequence shown here is derived from an EMBL/GenBank/DDBJ whole genome shotgun (WGS) entry which is preliminary data.</text>
</comment>
<feature type="region of interest" description="Disordered" evidence="1">
    <location>
        <begin position="455"/>
        <end position="476"/>
    </location>
</feature>
<feature type="compositionally biased region" description="Basic and acidic residues" evidence="1">
    <location>
        <begin position="455"/>
        <end position="467"/>
    </location>
</feature>
<feature type="compositionally biased region" description="Low complexity" evidence="1">
    <location>
        <begin position="30"/>
        <end position="41"/>
    </location>
</feature>
<feature type="compositionally biased region" description="Pro residues" evidence="1">
    <location>
        <begin position="654"/>
        <end position="664"/>
    </location>
</feature>
<name>A0A0F4YWD2_RASE3</name>
<dbReference type="EMBL" id="LASV01000164">
    <property type="protein sequence ID" value="KKA21938.1"/>
    <property type="molecule type" value="Genomic_DNA"/>
</dbReference>
<feature type="region of interest" description="Disordered" evidence="1">
    <location>
        <begin position="1"/>
        <end position="339"/>
    </location>
</feature>